<comment type="subcellular location">
    <subcellularLocation>
        <location evidence="1">Membrane</location>
        <topology evidence="1">Multi-pass membrane protein</topology>
    </subcellularLocation>
</comment>
<dbReference type="AlphaFoldDB" id="A0A7M3MGU0"/>
<dbReference type="InterPro" id="IPR050601">
    <property type="entry name" value="CPA3_antiporter_subunitC"/>
</dbReference>
<keyword evidence="3 7" id="KW-0812">Transmembrane</keyword>
<feature type="compositionally biased region" description="Polar residues" evidence="6">
    <location>
        <begin position="92"/>
        <end position="107"/>
    </location>
</feature>
<feature type="transmembrane region" description="Helical" evidence="7">
    <location>
        <begin position="167"/>
        <end position="187"/>
    </location>
</feature>
<evidence type="ECO:0000256" key="4">
    <source>
        <dbReference type="ARBA" id="ARBA00022989"/>
    </source>
</evidence>
<protein>
    <recommendedName>
        <fullName evidence="10">NADH-quinone oxidoreductase subunit J</fullName>
    </recommendedName>
</protein>
<organism evidence="8 9">
    <name type="scientific">Oceanidesulfovibrio indonesiensis</name>
    <dbReference type="NCBI Taxonomy" id="54767"/>
    <lineage>
        <taxon>Bacteria</taxon>
        <taxon>Pseudomonadati</taxon>
        <taxon>Thermodesulfobacteriota</taxon>
        <taxon>Desulfovibrionia</taxon>
        <taxon>Desulfovibrionales</taxon>
        <taxon>Desulfovibrionaceae</taxon>
        <taxon>Oceanidesulfovibrio</taxon>
    </lineage>
</organism>
<dbReference type="Proteomes" id="UP000448292">
    <property type="component" value="Unassembled WGS sequence"/>
</dbReference>
<keyword evidence="9" id="KW-1185">Reference proteome</keyword>
<feature type="transmembrane region" description="Helical" evidence="7">
    <location>
        <begin position="39"/>
        <end position="58"/>
    </location>
</feature>
<gene>
    <name evidence="8" type="ORF">DPQ33_06870</name>
</gene>
<evidence type="ECO:0000313" key="9">
    <source>
        <dbReference type="Proteomes" id="UP000448292"/>
    </source>
</evidence>
<name>A0A7M3MGU0_9BACT</name>
<dbReference type="EMBL" id="QMIE01000004">
    <property type="protein sequence ID" value="TVM18459.1"/>
    <property type="molecule type" value="Genomic_DNA"/>
</dbReference>
<dbReference type="GO" id="GO:0016020">
    <property type="term" value="C:membrane"/>
    <property type="evidence" value="ECO:0007669"/>
    <property type="project" value="UniProtKB-SubCell"/>
</dbReference>
<reference evidence="8 9" key="1">
    <citation type="submission" date="2018-06" db="EMBL/GenBank/DDBJ databases">
        <title>Complete genome of Desulfovibrio indonesiensis P37SLT.</title>
        <authorList>
            <person name="Crispim J.S."/>
            <person name="Vidigal P.M.P."/>
            <person name="Silva L.C.F."/>
            <person name="Laguardia C.N."/>
            <person name="Araujo L.C."/>
            <person name="Dias R.S."/>
            <person name="Sousa M.P."/>
            <person name="Paula S.O."/>
            <person name="Silva C."/>
        </authorList>
    </citation>
    <scope>NUCLEOTIDE SEQUENCE [LARGE SCALE GENOMIC DNA]</scope>
    <source>
        <strain evidence="8 9">P37SLT</strain>
    </source>
</reference>
<keyword evidence="5 7" id="KW-0472">Membrane</keyword>
<evidence type="ECO:0000256" key="5">
    <source>
        <dbReference type="ARBA" id="ARBA00023136"/>
    </source>
</evidence>
<evidence type="ECO:0000256" key="7">
    <source>
        <dbReference type="SAM" id="Phobius"/>
    </source>
</evidence>
<evidence type="ECO:0000256" key="6">
    <source>
        <dbReference type="SAM" id="MobiDB-lite"/>
    </source>
</evidence>
<dbReference type="Gene3D" id="1.10.287.3510">
    <property type="match status" value="2"/>
</dbReference>
<feature type="compositionally biased region" description="Basic and acidic residues" evidence="6">
    <location>
        <begin position="69"/>
        <end position="78"/>
    </location>
</feature>
<accession>A0A7M3MGU0</accession>
<evidence type="ECO:0000256" key="2">
    <source>
        <dbReference type="ARBA" id="ARBA00010388"/>
    </source>
</evidence>
<dbReference type="PANTHER" id="PTHR34583">
    <property type="entry name" value="ANTIPORTER SUBUNIT MNHC2-RELATED"/>
    <property type="match status" value="1"/>
</dbReference>
<proteinExistence type="inferred from homology"/>
<comment type="similarity">
    <text evidence="2">Belongs to the CPA3 antiporters (TC 2.A.63) subunit C family.</text>
</comment>
<evidence type="ECO:0000256" key="3">
    <source>
        <dbReference type="ARBA" id="ARBA00022692"/>
    </source>
</evidence>
<evidence type="ECO:0000313" key="8">
    <source>
        <dbReference type="EMBL" id="TVM18459.1"/>
    </source>
</evidence>
<dbReference type="OrthoDB" id="9799219at2"/>
<dbReference type="RefSeq" id="WP_144302467.1">
    <property type="nucleotide sequence ID" value="NZ_QMIE01000004.1"/>
</dbReference>
<dbReference type="PANTHER" id="PTHR34583:SF3">
    <property type="entry name" value="MULTISUBUNIT SODIUM_HYDROGEN ANTIPORTER, MNHC SUBUNIT"/>
    <property type="match status" value="1"/>
</dbReference>
<evidence type="ECO:0008006" key="10">
    <source>
        <dbReference type="Google" id="ProtNLM"/>
    </source>
</evidence>
<sequence>MFDALSDILAHKYNYLGFIILMMIGLWAMLAKSNLAKKILGMAIFQSAIILFYISVSVKENATLPILEHHGHGDEHGAETAAHGVQSAAHATESTLQSTHDAAQATSHGLAESAHDAMQAANDVTHSAVNATGDALHAAAQAVGEAAAHGAHAAINAADYVNPLPHVLMLTAIVVSVATLGVALALAMKIYKEYNTLDEDVILEKIRQ</sequence>
<evidence type="ECO:0000256" key="1">
    <source>
        <dbReference type="ARBA" id="ARBA00004141"/>
    </source>
</evidence>
<dbReference type="Pfam" id="PF00420">
    <property type="entry name" value="Oxidored_q2"/>
    <property type="match status" value="1"/>
</dbReference>
<keyword evidence="4 7" id="KW-1133">Transmembrane helix</keyword>
<comment type="caution">
    <text evidence="8">The sequence shown here is derived from an EMBL/GenBank/DDBJ whole genome shotgun (WGS) entry which is preliminary data.</text>
</comment>
<feature type="transmembrane region" description="Helical" evidence="7">
    <location>
        <begin position="12"/>
        <end position="30"/>
    </location>
</feature>
<feature type="region of interest" description="Disordered" evidence="6">
    <location>
        <begin position="69"/>
        <end position="109"/>
    </location>
</feature>
<dbReference type="InterPro" id="IPR039428">
    <property type="entry name" value="NUOK/Mnh_C1-like"/>
</dbReference>